<dbReference type="SUPFAM" id="SSF46689">
    <property type="entry name" value="Homeodomain-like"/>
    <property type="match status" value="2"/>
</dbReference>
<protein>
    <submittedName>
        <fullName evidence="5">AraC family transcriptional regulator</fullName>
    </submittedName>
</protein>
<dbReference type="RefSeq" id="WP_019419454.1">
    <property type="nucleotide sequence ID" value="NZ_JAJNBZ010000019.1"/>
</dbReference>
<evidence type="ECO:0000256" key="3">
    <source>
        <dbReference type="ARBA" id="ARBA00023163"/>
    </source>
</evidence>
<dbReference type="PRINTS" id="PR00032">
    <property type="entry name" value="HTHARAC"/>
</dbReference>
<accession>A0ABS8YIK9</accession>
<dbReference type="Gene3D" id="3.40.50.1980">
    <property type="entry name" value="Nitrogenase molybdenum iron protein domain"/>
    <property type="match status" value="2"/>
</dbReference>
<keyword evidence="3" id="KW-0804">Transcription</keyword>
<organism evidence="5 6">
    <name type="scientific">Paenibacillus profundus</name>
    <dbReference type="NCBI Taxonomy" id="1173085"/>
    <lineage>
        <taxon>Bacteria</taxon>
        <taxon>Bacillati</taxon>
        <taxon>Bacillota</taxon>
        <taxon>Bacilli</taxon>
        <taxon>Bacillales</taxon>
        <taxon>Paenibacillaceae</taxon>
        <taxon>Paenibacillus</taxon>
    </lineage>
</organism>
<dbReference type="InterPro" id="IPR050204">
    <property type="entry name" value="AraC_XylS_family_regulators"/>
</dbReference>
<reference evidence="5 6" key="1">
    <citation type="submission" date="2021-11" db="EMBL/GenBank/DDBJ databases">
        <title>Draft genome sequence of Paenibacillus profundus YoMME, a new Gram-positive bacteria with exoelectrogenic properties.</title>
        <authorList>
            <person name="Hubenova Y."/>
            <person name="Hubenova E."/>
            <person name="Manasiev Y."/>
            <person name="Peykov S."/>
            <person name="Mitov M."/>
        </authorList>
    </citation>
    <scope>NUCLEOTIDE SEQUENCE [LARGE SCALE GENOMIC DNA]</scope>
    <source>
        <strain evidence="5 6">YoMME</strain>
    </source>
</reference>
<evidence type="ECO:0000256" key="2">
    <source>
        <dbReference type="ARBA" id="ARBA00023125"/>
    </source>
</evidence>
<keyword evidence="2" id="KW-0238">DNA-binding</keyword>
<dbReference type="SMART" id="SM00342">
    <property type="entry name" value="HTH_ARAC"/>
    <property type="match status" value="1"/>
</dbReference>
<evidence type="ECO:0000313" key="6">
    <source>
        <dbReference type="Proteomes" id="UP001199916"/>
    </source>
</evidence>
<keyword evidence="6" id="KW-1185">Reference proteome</keyword>
<dbReference type="SUPFAM" id="SSF53807">
    <property type="entry name" value="Helical backbone' metal receptor"/>
    <property type="match status" value="1"/>
</dbReference>
<dbReference type="InterPro" id="IPR020449">
    <property type="entry name" value="Tscrpt_reg_AraC-type_HTH"/>
</dbReference>
<dbReference type="Proteomes" id="UP001199916">
    <property type="component" value="Unassembled WGS sequence"/>
</dbReference>
<dbReference type="PROSITE" id="PS00041">
    <property type="entry name" value="HTH_ARAC_FAMILY_1"/>
    <property type="match status" value="1"/>
</dbReference>
<dbReference type="InterPro" id="IPR018060">
    <property type="entry name" value="HTH_AraC"/>
</dbReference>
<evidence type="ECO:0000313" key="5">
    <source>
        <dbReference type="EMBL" id="MCE5171601.1"/>
    </source>
</evidence>
<dbReference type="InterPro" id="IPR018062">
    <property type="entry name" value="HTH_AraC-typ_CS"/>
</dbReference>
<proteinExistence type="predicted"/>
<sequence length="527" mass="60480">MERPDTMPNVFDIINVQLFTASSAMKSIEAVTEHQHRIILMTEGKAIIHDAHSSDMLDKGELIALAPGTGSISFELLTESAAVYCIEFAAARGFRDGDNWRITDTTLPLQGRMQVHPLSIAHHRMDELFRCWHNEPSDSILLQIRFQELWQLILSGVSRTENQPNTKAVLRNIREHMDKHFIEQFQVEEIARFSGMTSSAFYEQFKEYTSLSPLQYITHKRVEQARRLLLSEKMKIQDVAQMVGYNDVCYFSRAFKKTTGLSPSHYVKSLSKKIAVIHPALFGNLLALGVPAEKLVPLWNDCDHKSPYRRNTAGEFNLDKLRREEPDFIIGTDHAAEWHDELAAIAPTHFITFKPFTWREHFTQLAAIIGVEEVAEQWLFYYDLKTAAAQRRIRKKMRNETVLAARISNQGVRVFGANRRKIGKFLYGELQLNAPESTYGFTFTDLCKLEQLNEFRADHILLFRDQGQAWRGEIPLQGNIHLTGIYPWFHYSALGHVQALDEALIHFADATSGGLYNKKSRFGYVNF</sequence>
<feature type="domain" description="HTH araC/xylS-type" evidence="4">
    <location>
        <begin position="171"/>
        <end position="269"/>
    </location>
</feature>
<dbReference type="InterPro" id="IPR009057">
    <property type="entry name" value="Homeodomain-like_sf"/>
</dbReference>
<dbReference type="Pfam" id="PF01497">
    <property type="entry name" value="Peripla_BP_2"/>
    <property type="match status" value="1"/>
</dbReference>
<evidence type="ECO:0000259" key="4">
    <source>
        <dbReference type="PROSITE" id="PS01124"/>
    </source>
</evidence>
<keyword evidence="1" id="KW-0805">Transcription regulation</keyword>
<evidence type="ECO:0000256" key="1">
    <source>
        <dbReference type="ARBA" id="ARBA00023015"/>
    </source>
</evidence>
<name>A0ABS8YIK9_9BACL</name>
<dbReference type="PANTHER" id="PTHR46796">
    <property type="entry name" value="HTH-TYPE TRANSCRIPTIONAL ACTIVATOR RHAS-RELATED"/>
    <property type="match status" value="1"/>
</dbReference>
<comment type="caution">
    <text evidence="5">The sequence shown here is derived from an EMBL/GenBank/DDBJ whole genome shotgun (WGS) entry which is preliminary data.</text>
</comment>
<dbReference type="Gene3D" id="1.10.10.60">
    <property type="entry name" value="Homeodomain-like"/>
    <property type="match status" value="2"/>
</dbReference>
<dbReference type="InterPro" id="IPR002491">
    <property type="entry name" value="ABC_transptr_periplasmic_BD"/>
</dbReference>
<dbReference type="PROSITE" id="PS01124">
    <property type="entry name" value="HTH_ARAC_FAMILY_2"/>
    <property type="match status" value="1"/>
</dbReference>
<dbReference type="Pfam" id="PF12833">
    <property type="entry name" value="HTH_18"/>
    <property type="match status" value="1"/>
</dbReference>
<gene>
    <name evidence="5" type="ORF">LQV63_20140</name>
</gene>
<dbReference type="EMBL" id="JAJNBZ010000019">
    <property type="protein sequence ID" value="MCE5171601.1"/>
    <property type="molecule type" value="Genomic_DNA"/>
</dbReference>